<reference evidence="2" key="1">
    <citation type="submission" date="2016-10" db="EMBL/GenBank/DDBJ databases">
        <authorList>
            <person name="Varghese N."/>
            <person name="Submissions S."/>
        </authorList>
    </citation>
    <scope>NUCLEOTIDE SEQUENCE [LARGE SCALE GENOMIC DNA]</scope>
    <source>
        <strain evidence="2">Nm76</strain>
    </source>
</reference>
<gene>
    <name evidence="1" type="ORF">SAMN05216333_107143</name>
</gene>
<dbReference type="EMBL" id="FODO01000007">
    <property type="protein sequence ID" value="SEO29874.1"/>
    <property type="molecule type" value="Genomic_DNA"/>
</dbReference>
<keyword evidence="2" id="KW-1185">Reference proteome</keyword>
<evidence type="ECO:0000313" key="2">
    <source>
        <dbReference type="Proteomes" id="UP000198814"/>
    </source>
</evidence>
<evidence type="ECO:0000313" key="1">
    <source>
        <dbReference type="EMBL" id="SEO29874.1"/>
    </source>
</evidence>
<dbReference type="AlphaFoldDB" id="A0A1H8NJT7"/>
<dbReference type="Proteomes" id="UP000198814">
    <property type="component" value="Unassembled WGS sequence"/>
</dbReference>
<protein>
    <submittedName>
        <fullName evidence="1">Uncharacterized protein</fullName>
    </submittedName>
</protein>
<sequence>MMKSVRMLLSVFKISAGLLFGIGLITYAAPTLANCEGCLCPGDPCNLCPLPAMESDRPKPNEPDLCARIREKVPPTSAQPGSNEYFPNLDKSVMVCVNEGGDVIRNKQRNPEYPSRFYCKPPRSIKQN</sequence>
<organism evidence="1 2">
    <name type="scientific">Nitrosomonas oligotropha</name>
    <dbReference type="NCBI Taxonomy" id="42354"/>
    <lineage>
        <taxon>Bacteria</taxon>
        <taxon>Pseudomonadati</taxon>
        <taxon>Pseudomonadota</taxon>
        <taxon>Betaproteobacteria</taxon>
        <taxon>Nitrosomonadales</taxon>
        <taxon>Nitrosomonadaceae</taxon>
        <taxon>Nitrosomonas</taxon>
    </lineage>
</organism>
<dbReference type="STRING" id="42354.SAMN05216333_107143"/>
<accession>A0A1H8NJT7</accession>
<proteinExistence type="predicted"/>
<name>A0A1H8NJT7_9PROT</name>
<dbReference type="RefSeq" id="WP_256206154.1">
    <property type="nucleotide sequence ID" value="NZ_FNOE01000014.1"/>
</dbReference>